<dbReference type="GeneID" id="28723485"/>
<evidence type="ECO:0000313" key="6">
    <source>
        <dbReference type="Proteomes" id="UP000243052"/>
    </source>
</evidence>
<protein>
    <submittedName>
        <fullName evidence="5">HDL498Wp</fullName>
    </submittedName>
</protein>
<keyword evidence="6" id="KW-1185">Reference proteome</keyword>
<dbReference type="RefSeq" id="XP_017987242.1">
    <property type="nucleotide sequence ID" value="XM_018132180.1"/>
</dbReference>
<dbReference type="GO" id="GO:0005829">
    <property type="term" value="C:cytosol"/>
    <property type="evidence" value="ECO:0007669"/>
    <property type="project" value="TreeGrafter"/>
</dbReference>
<dbReference type="PANTHER" id="PTHR24113">
    <property type="entry name" value="RAN GTPASE-ACTIVATING PROTEIN 1"/>
    <property type="match status" value="1"/>
</dbReference>
<dbReference type="Gene3D" id="3.80.10.10">
    <property type="entry name" value="Ribonuclease Inhibitor"/>
    <property type="match status" value="1"/>
</dbReference>
<dbReference type="EMBL" id="CP014244">
    <property type="protein sequence ID" value="AMD20246.1"/>
    <property type="molecule type" value="Genomic_DNA"/>
</dbReference>
<evidence type="ECO:0000256" key="4">
    <source>
        <dbReference type="SAM" id="MobiDB-lite"/>
    </source>
</evidence>
<dbReference type="SMART" id="SM00368">
    <property type="entry name" value="LRR_RI"/>
    <property type="match status" value="6"/>
</dbReference>
<dbReference type="InterPro" id="IPR032675">
    <property type="entry name" value="LRR_dom_sf"/>
</dbReference>
<dbReference type="AlphaFoldDB" id="A0A0X8HQR7"/>
<sequence length="402" mass="44343">MTSLLQHKDSEVFSIAGQGLKLTSKEEIQSHLDNLAKYGSVTKIDLSGNTIGIDASAALATHLESSDVLRDSVTEVNFADLYTSRLVDEVVESLNLLLPVLLKYPKLEAINLSDNAFGLRTIDILEKYISNAVNLRHLILANNGMGPFAGERIGKALYALAKRKEEANKPMLETFVCGRNRLENGSTKWLAVGLKQHGDGLKTVRLYQNGIRPSGIATLLMHGLQHNKKLEVLDLQDNTFTTGGSNVLAAVLPQWKDTLKELNVNDCLLKADGSDAVVKAMLDNKFGLLEVLKLQYNEMVQKTLECALIPSLEKGNLAALKTLELNGNRLEEDSEALDTLQAIFKGELDELDDLEEVDSEEEEEADSNEEEELEEFDVNALEKELDELHISSLADKLSNTNI</sequence>
<evidence type="ECO:0000256" key="1">
    <source>
        <dbReference type="ARBA" id="ARBA00022468"/>
    </source>
</evidence>
<feature type="region of interest" description="Disordered" evidence="4">
    <location>
        <begin position="353"/>
        <end position="375"/>
    </location>
</feature>
<dbReference type="PANTHER" id="PTHR24113:SF12">
    <property type="entry name" value="RAN GTPASE-ACTIVATING PROTEIN 1"/>
    <property type="match status" value="1"/>
</dbReference>
<gene>
    <name evidence="5" type="ORF">AW171_hschr42131</name>
</gene>
<proteinExistence type="predicted"/>
<organism evidence="5 6">
    <name type="scientific">Eremothecium sinecaudum</name>
    <dbReference type="NCBI Taxonomy" id="45286"/>
    <lineage>
        <taxon>Eukaryota</taxon>
        <taxon>Fungi</taxon>
        <taxon>Dikarya</taxon>
        <taxon>Ascomycota</taxon>
        <taxon>Saccharomycotina</taxon>
        <taxon>Saccharomycetes</taxon>
        <taxon>Saccharomycetales</taxon>
        <taxon>Saccharomycetaceae</taxon>
        <taxon>Eremothecium</taxon>
    </lineage>
</organism>
<dbReference type="InterPro" id="IPR027038">
    <property type="entry name" value="RanGap"/>
</dbReference>
<keyword evidence="3" id="KW-0677">Repeat</keyword>
<dbReference type="GO" id="GO:0005096">
    <property type="term" value="F:GTPase activator activity"/>
    <property type="evidence" value="ECO:0007669"/>
    <property type="project" value="UniProtKB-KW"/>
</dbReference>
<evidence type="ECO:0000313" key="5">
    <source>
        <dbReference type="EMBL" id="AMD20246.1"/>
    </source>
</evidence>
<dbReference type="GO" id="GO:0005634">
    <property type="term" value="C:nucleus"/>
    <property type="evidence" value="ECO:0007669"/>
    <property type="project" value="TreeGrafter"/>
</dbReference>
<reference evidence="5 6" key="1">
    <citation type="submission" date="2016-01" db="EMBL/GenBank/DDBJ databases">
        <title>Genome sequence of the yeast Holleya sinecauda.</title>
        <authorList>
            <person name="Dietrich F.S."/>
        </authorList>
    </citation>
    <scope>NUCLEOTIDE SEQUENCE [LARGE SCALE GENOMIC DNA]</scope>
    <source>
        <strain evidence="5 6">ATCC 58844</strain>
    </source>
</reference>
<evidence type="ECO:0000256" key="2">
    <source>
        <dbReference type="ARBA" id="ARBA00022614"/>
    </source>
</evidence>
<dbReference type="InterPro" id="IPR001611">
    <property type="entry name" value="Leu-rich_rpt"/>
</dbReference>
<dbReference type="Proteomes" id="UP000243052">
    <property type="component" value="Chromosome iv"/>
</dbReference>
<dbReference type="GO" id="GO:0031267">
    <property type="term" value="F:small GTPase binding"/>
    <property type="evidence" value="ECO:0007669"/>
    <property type="project" value="TreeGrafter"/>
</dbReference>
<keyword evidence="1" id="KW-0343">GTPase activation</keyword>
<dbReference type="GO" id="GO:0006913">
    <property type="term" value="P:nucleocytoplasmic transport"/>
    <property type="evidence" value="ECO:0007669"/>
    <property type="project" value="TreeGrafter"/>
</dbReference>
<dbReference type="GO" id="GO:0048471">
    <property type="term" value="C:perinuclear region of cytoplasm"/>
    <property type="evidence" value="ECO:0007669"/>
    <property type="project" value="TreeGrafter"/>
</dbReference>
<dbReference type="Pfam" id="PF13516">
    <property type="entry name" value="LRR_6"/>
    <property type="match status" value="1"/>
</dbReference>
<keyword evidence="2" id="KW-0433">Leucine-rich repeat</keyword>
<accession>A0A0X8HQR7</accession>
<dbReference type="SUPFAM" id="SSF52047">
    <property type="entry name" value="RNI-like"/>
    <property type="match status" value="1"/>
</dbReference>
<evidence type="ECO:0000256" key="3">
    <source>
        <dbReference type="ARBA" id="ARBA00022737"/>
    </source>
</evidence>
<dbReference type="STRING" id="45286.A0A0X8HQR7"/>
<dbReference type="OrthoDB" id="184583at2759"/>
<name>A0A0X8HQR7_9SACH</name>